<dbReference type="eggNOG" id="ENOG502SKBD">
    <property type="taxonomic scope" value="Eukaryota"/>
</dbReference>
<dbReference type="InterPro" id="IPR011009">
    <property type="entry name" value="Kinase-like_dom_sf"/>
</dbReference>
<dbReference type="GO" id="GO:0004672">
    <property type="term" value="F:protein kinase activity"/>
    <property type="evidence" value="ECO:0007669"/>
    <property type="project" value="InterPro"/>
</dbReference>
<keyword evidence="1" id="KW-1133">Transmembrane helix</keyword>
<evidence type="ECO:0000313" key="3">
    <source>
        <dbReference type="EMBL" id="ETN45844.1"/>
    </source>
</evidence>
<dbReference type="Proteomes" id="UP000030752">
    <property type="component" value="Unassembled WGS sequence"/>
</dbReference>
<feature type="transmembrane region" description="Helical" evidence="1">
    <location>
        <begin position="28"/>
        <end position="47"/>
    </location>
</feature>
<dbReference type="InterPro" id="IPR000719">
    <property type="entry name" value="Prot_kinase_dom"/>
</dbReference>
<name>W2SD57_CYPE1</name>
<proteinExistence type="predicted"/>
<evidence type="ECO:0000259" key="2">
    <source>
        <dbReference type="PROSITE" id="PS50011"/>
    </source>
</evidence>
<feature type="non-terminal residue" evidence="3">
    <location>
        <position position="1"/>
    </location>
</feature>
<organism evidence="3 4">
    <name type="scientific">Cyphellophora europaea (strain CBS 101466)</name>
    <name type="common">Phialophora europaea</name>
    <dbReference type="NCBI Taxonomy" id="1220924"/>
    <lineage>
        <taxon>Eukaryota</taxon>
        <taxon>Fungi</taxon>
        <taxon>Dikarya</taxon>
        <taxon>Ascomycota</taxon>
        <taxon>Pezizomycotina</taxon>
        <taxon>Eurotiomycetes</taxon>
        <taxon>Chaetothyriomycetidae</taxon>
        <taxon>Chaetothyriales</taxon>
        <taxon>Cyphellophoraceae</taxon>
        <taxon>Cyphellophora</taxon>
    </lineage>
</organism>
<dbReference type="GO" id="GO:0005524">
    <property type="term" value="F:ATP binding"/>
    <property type="evidence" value="ECO:0007669"/>
    <property type="project" value="InterPro"/>
</dbReference>
<accession>W2SD57</accession>
<keyword evidence="1" id="KW-0812">Transmembrane</keyword>
<gene>
    <name evidence="3" type="ORF">HMPREF1541_00025</name>
</gene>
<dbReference type="AlphaFoldDB" id="W2SD57"/>
<dbReference type="SUPFAM" id="SSF56112">
    <property type="entry name" value="Protein kinase-like (PK-like)"/>
    <property type="match status" value="1"/>
</dbReference>
<evidence type="ECO:0000256" key="1">
    <source>
        <dbReference type="SAM" id="Phobius"/>
    </source>
</evidence>
<dbReference type="InParanoid" id="W2SD57"/>
<keyword evidence="1" id="KW-0472">Membrane</keyword>
<dbReference type="GeneID" id="19967364"/>
<dbReference type="Gene3D" id="1.10.510.10">
    <property type="entry name" value="Transferase(Phosphotransferase) domain 1"/>
    <property type="match status" value="1"/>
</dbReference>
<sequence length="118" mass="13844">EAKIYRQLKAIQGIYILVYLRLFKVPRLFHYLSTVLIIYMLVLSFSSNSLNLFTLLRQPVTMTNSQQQQALARLEAIHSVGVLHSDVVMRNILWDVWSNKMLWHDFDRAVIVQRSPLT</sequence>
<dbReference type="HOGENOM" id="CLU_2078570_0_0_1"/>
<keyword evidence="4" id="KW-1185">Reference proteome</keyword>
<dbReference type="EMBL" id="KB822711">
    <property type="protein sequence ID" value="ETN45844.1"/>
    <property type="molecule type" value="Genomic_DNA"/>
</dbReference>
<dbReference type="RefSeq" id="XP_008710556.1">
    <property type="nucleotide sequence ID" value="XM_008712334.1"/>
</dbReference>
<dbReference type="OrthoDB" id="2156052at2759"/>
<dbReference type="PROSITE" id="PS50011">
    <property type="entry name" value="PROTEIN_KINASE_DOM"/>
    <property type="match status" value="1"/>
</dbReference>
<protein>
    <recommendedName>
        <fullName evidence="2">Protein kinase domain-containing protein</fullName>
    </recommendedName>
</protein>
<feature type="non-terminal residue" evidence="3">
    <location>
        <position position="118"/>
    </location>
</feature>
<feature type="domain" description="Protein kinase" evidence="2">
    <location>
        <begin position="1"/>
        <end position="118"/>
    </location>
</feature>
<dbReference type="VEuPathDB" id="FungiDB:HMPREF1541_00025"/>
<reference evidence="3 4" key="1">
    <citation type="submission" date="2013-03" db="EMBL/GenBank/DDBJ databases">
        <title>The Genome Sequence of Phialophora europaea CBS 101466.</title>
        <authorList>
            <consortium name="The Broad Institute Genomics Platform"/>
            <person name="Cuomo C."/>
            <person name="de Hoog S."/>
            <person name="Gorbushina A."/>
            <person name="Walker B."/>
            <person name="Young S.K."/>
            <person name="Zeng Q."/>
            <person name="Gargeya S."/>
            <person name="Fitzgerald M."/>
            <person name="Haas B."/>
            <person name="Abouelleil A."/>
            <person name="Allen A.W."/>
            <person name="Alvarado L."/>
            <person name="Arachchi H.M."/>
            <person name="Berlin A.M."/>
            <person name="Chapman S.B."/>
            <person name="Gainer-Dewar J."/>
            <person name="Goldberg J."/>
            <person name="Griggs A."/>
            <person name="Gujja S."/>
            <person name="Hansen M."/>
            <person name="Howarth C."/>
            <person name="Imamovic A."/>
            <person name="Ireland A."/>
            <person name="Larimer J."/>
            <person name="McCowan C."/>
            <person name="Murphy C."/>
            <person name="Pearson M."/>
            <person name="Poon T.W."/>
            <person name="Priest M."/>
            <person name="Roberts A."/>
            <person name="Saif S."/>
            <person name="Shea T."/>
            <person name="Sisk P."/>
            <person name="Sykes S."/>
            <person name="Wortman J."/>
            <person name="Nusbaum C."/>
            <person name="Birren B."/>
        </authorList>
    </citation>
    <scope>NUCLEOTIDE SEQUENCE [LARGE SCALE GENOMIC DNA]</scope>
    <source>
        <strain evidence="3 4">CBS 101466</strain>
    </source>
</reference>
<evidence type="ECO:0000313" key="4">
    <source>
        <dbReference type="Proteomes" id="UP000030752"/>
    </source>
</evidence>